<evidence type="ECO:0000256" key="9">
    <source>
        <dbReference type="ARBA" id="ARBA00047598"/>
    </source>
</evidence>
<evidence type="ECO:0000256" key="4">
    <source>
        <dbReference type="ARBA" id="ARBA00012881"/>
    </source>
</evidence>
<dbReference type="Pfam" id="PF13434">
    <property type="entry name" value="Lys_Orn_oxgnase"/>
    <property type="match status" value="1"/>
</dbReference>
<evidence type="ECO:0000256" key="10">
    <source>
        <dbReference type="ARBA" id="ARBA00049248"/>
    </source>
</evidence>
<evidence type="ECO:0000313" key="12">
    <source>
        <dbReference type="Proteomes" id="UP001219933"/>
    </source>
</evidence>
<protein>
    <recommendedName>
        <fullName evidence="4">L-ornithine N(5)-monooxygenase [NAD(P)H]</fullName>
        <ecNumber evidence="4">1.14.13.196</ecNumber>
    </recommendedName>
</protein>
<keyword evidence="6" id="KW-0274">FAD</keyword>
<dbReference type="EC" id="1.14.13.196" evidence="4"/>
<keyword evidence="12" id="KW-1185">Reference proteome</keyword>
<dbReference type="AlphaFoldDB" id="A0AAF0ES52"/>
<evidence type="ECO:0000256" key="7">
    <source>
        <dbReference type="ARBA" id="ARBA00022857"/>
    </source>
</evidence>
<dbReference type="Proteomes" id="UP001219933">
    <property type="component" value="Chromosome 3"/>
</dbReference>
<dbReference type="InterPro" id="IPR025700">
    <property type="entry name" value="Lys/Orn_oxygenase"/>
</dbReference>
<dbReference type="SUPFAM" id="SSF51905">
    <property type="entry name" value="FAD/NAD(P)-binding domain"/>
    <property type="match status" value="2"/>
</dbReference>
<evidence type="ECO:0000313" key="11">
    <source>
        <dbReference type="EMBL" id="WFD35721.1"/>
    </source>
</evidence>
<comment type="similarity">
    <text evidence="3">Belongs to the lysine N(6)-hydroxylase/L-ornithine N(5)-oxygenase family.</text>
</comment>
<dbReference type="PANTHER" id="PTHR38663">
    <property type="match status" value="1"/>
</dbReference>
<dbReference type="Gene3D" id="3.50.50.60">
    <property type="entry name" value="FAD/NAD(P)-binding domain"/>
    <property type="match status" value="1"/>
</dbReference>
<comment type="pathway">
    <text evidence="2">Siderophore biosynthesis.</text>
</comment>
<evidence type="ECO:0000256" key="3">
    <source>
        <dbReference type="ARBA" id="ARBA00007588"/>
    </source>
</evidence>
<accession>A0AAF0ES52</accession>
<comment type="cofactor">
    <cofactor evidence="1">
        <name>FAD</name>
        <dbReference type="ChEBI" id="CHEBI:57692"/>
    </cofactor>
</comment>
<evidence type="ECO:0000256" key="1">
    <source>
        <dbReference type="ARBA" id="ARBA00001974"/>
    </source>
</evidence>
<sequence length="598" mass="65778">MAPAAHRVTSCLCEYPPYDADEHVASVPEHAFFDLVVIGSGPAALAAVTRILETRPAALYTEDEKHHLHWLKKSSHAAPTINARRSGPKLRRISILVIDRLGDGWLGLWNRLFAAYEISHLRSPMFFHPDPADLGGLLEWTVATGRNTVGHPSLIYDNKRSEPLPELLEIPGVVGKEVSKHKQKMKRRLALGPAINERDRRDYATPGAKLFQDFCNDIVARYGLVPETKDGKLLSAAEYLEARRKRPTSALDTALVSGNVAHLDYGTVDVSHCGRTDTQRAFSVRLGDGTLIGAKAVISAVGTGGRPNVPDWLATHHEGWVHSTQLATPGFVFPPKDLTESDTSTLVVIGGGLSSAQICDIAIRRGVKRVVLLLRGHFKSKPFDLGLEWIGKYSNLQKMQFWQCSDPVERHAMILNSRNGGSLTPTYAKLMLQYASQGRLEIRTHTQVVSAKRSDKWKLELVRAECNNEAQYNCPQLPGTREDLCADYIVSSTGAKLGFSSLPFMETLSIKMPVPDVGGLPVVTEDLQYGSIPLFCVGAYSALQIGPAAFNLGGMREAAERVAVRLGELQQRDRPRDAPPRCADTFSHFNFNVLVEDA</sequence>
<evidence type="ECO:0000256" key="6">
    <source>
        <dbReference type="ARBA" id="ARBA00022827"/>
    </source>
</evidence>
<keyword evidence="7" id="KW-0521">NADP</keyword>
<keyword evidence="8" id="KW-0560">Oxidoreductase</keyword>
<name>A0AAF0ES52_9BASI</name>
<dbReference type="InterPro" id="IPR036188">
    <property type="entry name" value="FAD/NAD-bd_sf"/>
</dbReference>
<dbReference type="EMBL" id="CP119879">
    <property type="protein sequence ID" value="WFD35721.1"/>
    <property type="molecule type" value="Genomic_DNA"/>
</dbReference>
<organism evidence="11 12">
    <name type="scientific">Malassezia cuniculi</name>
    <dbReference type="NCBI Taxonomy" id="948313"/>
    <lineage>
        <taxon>Eukaryota</taxon>
        <taxon>Fungi</taxon>
        <taxon>Dikarya</taxon>
        <taxon>Basidiomycota</taxon>
        <taxon>Ustilaginomycotina</taxon>
        <taxon>Malasseziomycetes</taxon>
        <taxon>Malasseziales</taxon>
        <taxon>Malasseziaceae</taxon>
        <taxon>Malassezia</taxon>
    </lineage>
</organism>
<proteinExistence type="inferred from homology"/>
<reference evidence="11" key="1">
    <citation type="submission" date="2023-03" db="EMBL/GenBank/DDBJ databases">
        <title>Mating type loci evolution in Malassezia.</title>
        <authorList>
            <person name="Coelho M.A."/>
        </authorList>
    </citation>
    <scope>NUCLEOTIDE SEQUENCE</scope>
    <source>
        <strain evidence="11">CBS 11721</strain>
    </source>
</reference>
<evidence type="ECO:0000256" key="8">
    <source>
        <dbReference type="ARBA" id="ARBA00023002"/>
    </source>
</evidence>
<comment type="catalytic activity">
    <reaction evidence="9">
        <text>L-ornithine + NADPH + O2 = N(5)-hydroxy-L-ornithine + NADP(+) + H2O</text>
        <dbReference type="Rhea" id="RHEA:41508"/>
        <dbReference type="ChEBI" id="CHEBI:15377"/>
        <dbReference type="ChEBI" id="CHEBI:15379"/>
        <dbReference type="ChEBI" id="CHEBI:46911"/>
        <dbReference type="ChEBI" id="CHEBI:57783"/>
        <dbReference type="ChEBI" id="CHEBI:58349"/>
        <dbReference type="ChEBI" id="CHEBI:78275"/>
        <dbReference type="EC" id="1.14.13.196"/>
    </reaction>
</comment>
<dbReference type="PANTHER" id="PTHR38663:SF1">
    <property type="entry name" value="L-ORNITHINE N(5)-MONOOXYGENASE"/>
    <property type="match status" value="1"/>
</dbReference>
<comment type="catalytic activity">
    <reaction evidence="10">
        <text>L-ornithine + NADH + O2 = N(5)-hydroxy-L-ornithine + NAD(+) + H2O</text>
        <dbReference type="Rhea" id="RHEA:41512"/>
        <dbReference type="ChEBI" id="CHEBI:15377"/>
        <dbReference type="ChEBI" id="CHEBI:15379"/>
        <dbReference type="ChEBI" id="CHEBI:46911"/>
        <dbReference type="ChEBI" id="CHEBI:57540"/>
        <dbReference type="ChEBI" id="CHEBI:57945"/>
        <dbReference type="ChEBI" id="CHEBI:78275"/>
        <dbReference type="EC" id="1.14.13.196"/>
    </reaction>
</comment>
<gene>
    <name evidence="11" type="ORF">MCUN1_002582</name>
</gene>
<evidence type="ECO:0000256" key="2">
    <source>
        <dbReference type="ARBA" id="ARBA00004924"/>
    </source>
</evidence>
<keyword evidence="5" id="KW-0285">Flavoprotein</keyword>
<evidence type="ECO:0000256" key="5">
    <source>
        <dbReference type="ARBA" id="ARBA00022630"/>
    </source>
</evidence>
<dbReference type="GO" id="GO:0016491">
    <property type="term" value="F:oxidoreductase activity"/>
    <property type="evidence" value="ECO:0007669"/>
    <property type="project" value="UniProtKB-KW"/>
</dbReference>